<dbReference type="InterPro" id="IPR007219">
    <property type="entry name" value="XnlR_reg_dom"/>
</dbReference>
<keyword evidence="3" id="KW-0539">Nucleus</keyword>
<evidence type="ECO:0000313" key="7">
    <source>
        <dbReference type="Proteomes" id="UP000235786"/>
    </source>
</evidence>
<comment type="subcellular location">
    <subcellularLocation>
        <location evidence="1">Nucleus</location>
    </subcellularLocation>
</comment>
<dbReference type="Proteomes" id="UP000235786">
    <property type="component" value="Unassembled WGS sequence"/>
</dbReference>
<feature type="compositionally biased region" description="Low complexity" evidence="4">
    <location>
        <begin position="89"/>
        <end position="104"/>
    </location>
</feature>
<dbReference type="CDD" id="cd12148">
    <property type="entry name" value="fungal_TF_MHR"/>
    <property type="match status" value="1"/>
</dbReference>
<dbReference type="InterPro" id="IPR036864">
    <property type="entry name" value="Zn2-C6_fun-type_DNA-bd_sf"/>
</dbReference>
<dbReference type="SUPFAM" id="SSF57701">
    <property type="entry name" value="Zn2/Cys6 DNA-binding domain"/>
    <property type="match status" value="1"/>
</dbReference>
<evidence type="ECO:0000256" key="2">
    <source>
        <dbReference type="ARBA" id="ARBA00022723"/>
    </source>
</evidence>
<dbReference type="GO" id="GO:0006351">
    <property type="term" value="P:DNA-templated transcription"/>
    <property type="evidence" value="ECO:0007669"/>
    <property type="project" value="InterPro"/>
</dbReference>
<evidence type="ECO:0000313" key="6">
    <source>
        <dbReference type="EMBL" id="PMD45940.1"/>
    </source>
</evidence>
<evidence type="ECO:0000256" key="3">
    <source>
        <dbReference type="ARBA" id="ARBA00023242"/>
    </source>
</evidence>
<dbReference type="AlphaFoldDB" id="A0A2J6S596"/>
<dbReference type="InterPro" id="IPR050613">
    <property type="entry name" value="Sec_Metabolite_Reg"/>
</dbReference>
<keyword evidence="2" id="KW-0479">Metal-binding</keyword>
<dbReference type="STRING" id="1149755.A0A2J6S596"/>
<dbReference type="GO" id="GO:0000981">
    <property type="term" value="F:DNA-binding transcription factor activity, RNA polymerase II-specific"/>
    <property type="evidence" value="ECO:0007669"/>
    <property type="project" value="InterPro"/>
</dbReference>
<keyword evidence="7" id="KW-1185">Reference proteome</keyword>
<proteinExistence type="predicted"/>
<feature type="domain" description="Zn(2)-C6 fungal-type" evidence="5">
    <location>
        <begin position="29"/>
        <end position="60"/>
    </location>
</feature>
<dbReference type="Pfam" id="PF04082">
    <property type="entry name" value="Fungal_trans"/>
    <property type="match status" value="1"/>
</dbReference>
<evidence type="ECO:0000256" key="1">
    <source>
        <dbReference type="ARBA" id="ARBA00004123"/>
    </source>
</evidence>
<name>A0A2J6S596_HYAVF</name>
<dbReference type="GO" id="GO:0008270">
    <property type="term" value="F:zinc ion binding"/>
    <property type="evidence" value="ECO:0007669"/>
    <property type="project" value="InterPro"/>
</dbReference>
<dbReference type="GO" id="GO:0003677">
    <property type="term" value="F:DNA binding"/>
    <property type="evidence" value="ECO:0007669"/>
    <property type="project" value="InterPro"/>
</dbReference>
<dbReference type="PROSITE" id="PS50048">
    <property type="entry name" value="ZN2_CY6_FUNGAL_2"/>
    <property type="match status" value="1"/>
</dbReference>
<accession>A0A2J6S596</accession>
<dbReference type="SMART" id="SM00906">
    <property type="entry name" value="Fungal_trans"/>
    <property type="match status" value="1"/>
</dbReference>
<evidence type="ECO:0000259" key="5">
    <source>
        <dbReference type="PROSITE" id="PS50048"/>
    </source>
</evidence>
<dbReference type="CDD" id="cd00067">
    <property type="entry name" value="GAL4"/>
    <property type="match status" value="1"/>
</dbReference>
<dbReference type="InterPro" id="IPR001138">
    <property type="entry name" value="Zn2Cys6_DnaBD"/>
</dbReference>
<protein>
    <recommendedName>
        <fullName evidence="5">Zn(2)-C6 fungal-type domain-containing protein</fullName>
    </recommendedName>
</protein>
<sequence length="672" mass="75070">MQPMAQQNYQYTQNSMLNAASATRRPITSCLECYRRKQKCNRVRPCNQCCTRNVPEKCCFISDLVATGSPSAYANVSAPLEAEEDDSSNAEATPSSSSLLSQAGYSASPGSSTFMRLKSKNLFQGGTSPSTSSSVSHQRLKVSYLRIIAQLPSPDIIDTLLEHLFHNVYWTFMIIDENHLQNLLHQWLATPTEEYISASPNSFQAELLCFPALMFPLLAQILHNLSPQHPAAKALKLGDYNDCDRLSQTYYLLGCKLVSLIGRQHPALCLVEHDIASGAWLKDSSRGAEAWHRLGNAIRQAQELGLHRLPQSTEQTPEDSLECNLLKTWDLERRKRIWTRLFILDSLQAVMLGRPRLINREDFSTQAPLNIEYPKDPARTLPLSSDNSPAYSMTILLSLGHKVHDMLSLSAKGVFIRDYSRLLAIHDEISSLRYKVPLPPLPERGTQSSELATTATLRLTILRLSLLNTINAVLVALHRPMIASQLQSRSAAVNAALEALDLQQSIFDLIPHSQSRFYGTTFSTIETCVFLCGIMIELPPQDPVEDRRIRQAILQGTSRLSIIKNRSALAESGEKVLQQFYQEIQAAQQPAFEEVELLQSQSQPTEFLDEIHHLGNVSIPSPQQPAYESFQALFGTGESFVGPFESIGDQDWDFGDLSQGVITDFSDPNNFF</sequence>
<organism evidence="6 7">
    <name type="scientific">Hyaloscypha variabilis (strain UAMH 11265 / GT02V1 / F)</name>
    <name type="common">Meliniomyces variabilis</name>
    <dbReference type="NCBI Taxonomy" id="1149755"/>
    <lineage>
        <taxon>Eukaryota</taxon>
        <taxon>Fungi</taxon>
        <taxon>Dikarya</taxon>
        <taxon>Ascomycota</taxon>
        <taxon>Pezizomycotina</taxon>
        <taxon>Leotiomycetes</taxon>
        <taxon>Helotiales</taxon>
        <taxon>Hyaloscyphaceae</taxon>
        <taxon>Hyaloscypha</taxon>
        <taxon>Hyaloscypha variabilis</taxon>
    </lineage>
</organism>
<dbReference type="GO" id="GO:0005634">
    <property type="term" value="C:nucleus"/>
    <property type="evidence" value="ECO:0007669"/>
    <property type="project" value="UniProtKB-SubCell"/>
</dbReference>
<feature type="region of interest" description="Disordered" evidence="4">
    <location>
        <begin position="78"/>
        <end position="104"/>
    </location>
</feature>
<dbReference type="PANTHER" id="PTHR31001:SF87">
    <property type="entry name" value="COL-21"/>
    <property type="match status" value="1"/>
</dbReference>
<dbReference type="OrthoDB" id="5344325at2759"/>
<dbReference type="EMBL" id="KZ613939">
    <property type="protein sequence ID" value="PMD45940.1"/>
    <property type="molecule type" value="Genomic_DNA"/>
</dbReference>
<gene>
    <name evidence="6" type="ORF">L207DRAFT_479510</name>
</gene>
<dbReference type="PANTHER" id="PTHR31001">
    <property type="entry name" value="UNCHARACTERIZED TRANSCRIPTIONAL REGULATORY PROTEIN"/>
    <property type="match status" value="1"/>
</dbReference>
<evidence type="ECO:0000256" key="4">
    <source>
        <dbReference type="SAM" id="MobiDB-lite"/>
    </source>
</evidence>
<reference evidence="6 7" key="1">
    <citation type="submission" date="2016-04" db="EMBL/GenBank/DDBJ databases">
        <title>A degradative enzymes factory behind the ericoid mycorrhizal symbiosis.</title>
        <authorList>
            <consortium name="DOE Joint Genome Institute"/>
            <person name="Martino E."/>
            <person name="Morin E."/>
            <person name="Grelet G."/>
            <person name="Kuo A."/>
            <person name="Kohler A."/>
            <person name="Daghino S."/>
            <person name="Barry K."/>
            <person name="Choi C."/>
            <person name="Cichocki N."/>
            <person name="Clum A."/>
            <person name="Copeland A."/>
            <person name="Hainaut M."/>
            <person name="Haridas S."/>
            <person name="Labutti K."/>
            <person name="Lindquist E."/>
            <person name="Lipzen A."/>
            <person name="Khouja H.-R."/>
            <person name="Murat C."/>
            <person name="Ohm R."/>
            <person name="Olson A."/>
            <person name="Spatafora J."/>
            <person name="Veneault-Fourrey C."/>
            <person name="Henrissat B."/>
            <person name="Grigoriev I."/>
            <person name="Martin F."/>
            <person name="Perotto S."/>
        </authorList>
    </citation>
    <scope>NUCLEOTIDE SEQUENCE [LARGE SCALE GENOMIC DNA]</scope>
    <source>
        <strain evidence="6 7">F</strain>
    </source>
</reference>